<dbReference type="EMBL" id="MLAK01000593">
    <property type="protein sequence ID" value="OHT11162.1"/>
    <property type="molecule type" value="Genomic_DNA"/>
</dbReference>
<accession>A0A1J4KJA9</accession>
<reference evidence="3" key="1">
    <citation type="submission" date="2016-10" db="EMBL/GenBank/DDBJ databases">
        <authorList>
            <person name="Benchimol M."/>
            <person name="Almeida L.G."/>
            <person name="Vasconcelos A.T."/>
            <person name="Perreira-Neves A."/>
            <person name="Rosa I.A."/>
            <person name="Tasca T."/>
            <person name="Bogo M.R."/>
            <person name="de Souza W."/>
        </authorList>
    </citation>
    <scope>NUCLEOTIDE SEQUENCE [LARGE SCALE GENOMIC DNA]</scope>
    <source>
        <strain evidence="3">K</strain>
    </source>
</reference>
<protein>
    <recommendedName>
        <fullName evidence="5">GOLD domain-containing protein</fullName>
    </recommendedName>
</protein>
<dbReference type="VEuPathDB" id="TrichDB:TRFO_01063"/>
<evidence type="ECO:0008006" key="5">
    <source>
        <dbReference type="Google" id="ProtNLM"/>
    </source>
</evidence>
<dbReference type="Proteomes" id="UP000179807">
    <property type="component" value="Unassembled WGS sequence"/>
</dbReference>
<evidence type="ECO:0000313" key="4">
    <source>
        <dbReference type="Proteomes" id="UP000179807"/>
    </source>
</evidence>
<keyword evidence="1" id="KW-0812">Transmembrane</keyword>
<comment type="caution">
    <text evidence="3">The sequence shown here is derived from an EMBL/GenBank/DDBJ whole genome shotgun (WGS) entry which is preliminary data.</text>
</comment>
<evidence type="ECO:0000313" key="3">
    <source>
        <dbReference type="EMBL" id="OHT11162.1"/>
    </source>
</evidence>
<feature type="transmembrane region" description="Helical" evidence="1">
    <location>
        <begin position="163"/>
        <end position="183"/>
    </location>
</feature>
<dbReference type="AlphaFoldDB" id="A0A1J4KJA9"/>
<feature type="signal peptide" evidence="2">
    <location>
        <begin position="1"/>
        <end position="15"/>
    </location>
</feature>
<keyword evidence="1" id="KW-0472">Membrane</keyword>
<evidence type="ECO:0000256" key="2">
    <source>
        <dbReference type="SAM" id="SignalP"/>
    </source>
</evidence>
<keyword evidence="2" id="KW-0732">Signal</keyword>
<name>A0A1J4KJA9_9EUKA</name>
<keyword evidence="4" id="KW-1185">Reference proteome</keyword>
<gene>
    <name evidence="3" type="ORF">TRFO_01063</name>
</gene>
<evidence type="ECO:0000256" key="1">
    <source>
        <dbReference type="SAM" id="Phobius"/>
    </source>
</evidence>
<feature type="chain" id="PRO_5013380469" description="GOLD domain-containing protein" evidence="2">
    <location>
        <begin position="16"/>
        <end position="192"/>
    </location>
</feature>
<proteinExistence type="predicted"/>
<keyword evidence="1" id="KW-1133">Transmembrane helix</keyword>
<dbReference type="GeneID" id="94824591"/>
<sequence>MILSIFIFLVQSAHINPDHITYKYLKQLQNNSLAPYTDQAILWSLAELSAKLEKTATFEEIEFDMSKRISDILERVEVAEHMMRTEMTAVLNDIENTKNKIKEAFMEIRWQIHEGVENMSVTTNDAIFDILNLTNEANNPLDYESIKEIKHQLRETVDAHSPVYHHVLFFSFQVLIISAFLYYRQLIKALKY</sequence>
<dbReference type="RefSeq" id="XP_068364298.1">
    <property type="nucleotide sequence ID" value="XM_068489887.1"/>
</dbReference>
<organism evidence="3 4">
    <name type="scientific">Tritrichomonas foetus</name>
    <dbReference type="NCBI Taxonomy" id="1144522"/>
    <lineage>
        <taxon>Eukaryota</taxon>
        <taxon>Metamonada</taxon>
        <taxon>Parabasalia</taxon>
        <taxon>Tritrichomonadida</taxon>
        <taxon>Tritrichomonadidae</taxon>
        <taxon>Tritrichomonas</taxon>
    </lineage>
</organism>